<keyword evidence="1" id="KW-1133">Transmembrane helix</keyword>
<dbReference type="Proteomes" id="UP000006671">
    <property type="component" value="Unassembled WGS sequence"/>
</dbReference>
<proteinExistence type="predicted"/>
<protein>
    <submittedName>
        <fullName evidence="2">Predicted protein</fullName>
    </submittedName>
</protein>
<gene>
    <name evidence="2" type="ORF">NAEGRDRAFT_73203</name>
</gene>
<name>D2VW04_NAEGR</name>
<keyword evidence="1" id="KW-0472">Membrane</keyword>
<sequence>MTQNPLNVYQSRHSSKINLLLHLFFVPLFMVGSILTIVLFFIQPFLSIIGFPIMAIAMGMQNIGHKLETNKPEPFTGPWDFIKRIFIEQWITFPKYFLSGKFFRILCSSTDLMNLKFDKSMNN</sequence>
<dbReference type="Pfam" id="PF06127">
    <property type="entry name" value="Mpo1-like"/>
    <property type="match status" value="1"/>
</dbReference>
<feature type="transmembrane region" description="Helical" evidence="1">
    <location>
        <begin position="20"/>
        <end position="42"/>
    </location>
</feature>
<evidence type="ECO:0000313" key="3">
    <source>
        <dbReference type="Proteomes" id="UP000006671"/>
    </source>
</evidence>
<accession>D2VW04</accession>
<reference evidence="2 3" key="1">
    <citation type="journal article" date="2010" name="Cell">
        <title>The genome of Naegleria gruberi illuminates early eukaryotic versatility.</title>
        <authorList>
            <person name="Fritz-Laylin L.K."/>
            <person name="Prochnik S.E."/>
            <person name="Ginger M.L."/>
            <person name="Dacks J.B."/>
            <person name="Carpenter M.L."/>
            <person name="Field M.C."/>
            <person name="Kuo A."/>
            <person name="Paredez A."/>
            <person name="Chapman J."/>
            <person name="Pham J."/>
            <person name="Shu S."/>
            <person name="Neupane R."/>
            <person name="Cipriano M."/>
            <person name="Mancuso J."/>
            <person name="Tu H."/>
            <person name="Salamov A."/>
            <person name="Lindquist E."/>
            <person name="Shapiro H."/>
            <person name="Lucas S."/>
            <person name="Grigoriev I.V."/>
            <person name="Cande W.Z."/>
            <person name="Fulton C."/>
            <person name="Rokhsar D.S."/>
            <person name="Dawson S.C."/>
        </authorList>
    </citation>
    <scope>NUCLEOTIDE SEQUENCE [LARGE SCALE GENOMIC DNA]</scope>
    <source>
        <strain evidence="2 3">NEG-M</strain>
    </source>
</reference>
<dbReference type="InterPro" id="IPR009305">
    <property type="entry name" value="Mpo1-like"/>
</dbReference>
<evidence type="ECO:0000256" key="1">
    <source>
        <dbReference type="SAM" id="Phobius"/>
    </source>
</evidence>
<dbReference type="GeneID" id="8850848"/>
<dbReference type="AlphaFoldDB" id="D2VW04"/>
<dbReference type="EMBL" id="GG738903">
    <property type="protein sequence ID" value="EFC38994.1"/>
    <property type="molecule type" value="Genomic_DNA"/>
</dbReference>
<organism evidence="3">
    <name type="scientific">Naegleria gruberi</name>
    <name type="common">Amoeba</name>
    <dbReference type="NCBI Taxonomy" id="5762"/>
    <lineage>
        <taxon>Eukaryota</taxon>
        <taxon>Discoba</taxon>
        <taxon>Heterolobosea</taxon>
        <taxon>Tetramitia</taxon>
        <taxon>Eutetramitia</taxon>
        <taxon>Vahlkampfiidae</taxon>
        <taxon>Naegleria</taxon>
    </lineage>
</organism>
<dbReference type="RefSeq" id="XP_002671738.1">
    <property type="nucleotide sequence ID" value="XM_002671692.1"/>
</dbReference>
<evidence type="ECO:0000313" key="2">
    <source>
        <dbReference type="EMBL" id="EFC38994.1"/>
    </source>
</evidence>
<dbReference type="InParanoid" id="D2VW04"/>
<keyword evidence="1" id="KW-0812">Transmembrane</keyword>
<keyword evidence="3" id="KW-1185">Reference proteome</keyword>
<dbReference type="VEuPathDB" id="AmoebaDB:NAEGRDRAFT_73203"/>
<dbReference type="KEGG" id="ngr:NAEGRDRAFT_73203"/>